<keyword evidence="3" id="KW-1185">Reference proteome</keyword>
<reference evidence="2" key="1">
    <citation type="submission" date="2021-05" db="EMBL/GenBank/DDBJ databases">
        <authorList>
            <person name="Kaiqin L."/>
            <person name="Jian G."/>
        </authorList>
    </citation>
    <scope>NUCLEOTIDE SEQUENCE</scope>
    <source>
        <strain evidence="2">HDS5</strain>
    </source>
</reference>
<evidence type="ECO:0000256" key="1">
    <source>
        <dbReference type="SAM" id="MobiDB-lite"/>
    </source>
</evidence>
<gene>
    <name evidence="2" type="ORF">KGD82_16675</name>
</gene>
<sequence length="146" mass="16700">MTTTAEEKWGFGPWANEPDRDQWTDETTGIECLAVRHDRSGHWSGYVAVPPGHPWFGADYVDLPREDLDVHRGLNYSRAGDTILGLSTTRDDGLWWFGFSCDHVGDLTPAEIVNDKYALLEGVYRDLRYVRRECVRLAEQITEANR</sequence>
<accession>A0A975QJH2</accession>
<protein>
    <submittedName>
        <fullName evidence="2">Uncharacterized protein</fullName>
    </submittedName>
</protein>
<dbReference type="Proteomes" id="UP000682416">
    <property type="component" value="Chromosome"/>
</dbReference>
<dbReference type="KEGG" id="nec:KGD82_16675"/>
<evidence type="ECO:0000313" key="2">
    <source>
        <dbReference type="EMBL" id="QVJ00394.1"/>
    </source>
</evidence>
<proteinExistence type="predicted"/>
<organism evidence="2 3">
    <name type="scientific">Nocardiopsis eucommiae</name>
    <dbReference type="NCBI Taxonomy" id="2831970"/>
    <lineage>
        <taxon>Bacteria</taxon>
        <taxon>Bacillati</taxon>
        <taxon>Actinomycetota</taxon>
        <taxon>Actinomycetes</taxon>
        <taxon>Streptosporangiales</taxon>
        <taxon>Nocardiopsidaceae</taxon>
        <taxon>Nocardiopsis</taxon>
    </lineage>
</organism>
<dbReference type="AlphaFoldDB" id="A0A975QJH2"/>
<dbReference type="EMBL" id="CP074402">
    <property type="protein sequence ID" value="QVJ00394.1"/>
    <property type="molecule type" value="Genomic_DNA"/>
</dbReference>
<evidence type="ECO:0000313" key="3">
    <source>
        <dbReference type="Proteomes" id="UP000682416"/>
    </source>
</evidence>
<name>A0A975QJH2_9ACTN</name>
<feature type="region of interest" description="Disordered" evidence="1">
    <location>
        <begin position="1"/>
        <end position="23"/>
    </location>
</feature>